<keyword evidence="3" id="KW-1185">Reference proteome</keyword>
<dbReference type="Proteomes" id="UP000054495">
    <property type="component" value="Unassembled WGS sequence"/>
</dbReference>
<reference evidence="2 3" key="1">
    <citation type="submission" date="2013-05" db="EMBL/GenBank/DDBJ databases">
        <title>Draft genome of the parasitic nematode Anyclostoma ceylanicum.</title>
        <authorList>
            <person name="Mitreva M."/>
        </authorList>
    </citation>
    <scope>NUCLEOTIDE SEQUENCE [LARGE SCALE GENOMIC DNA]</scope>
</reference>
<evidence type="ECO:0008006" key="4">
    <source>
        <dbReference type="Google" id="ProtNLM"/>
    </source>
</evidence>
<evidence type="ECO:0000313" key="2">
    <source>
        <dbReference type="EMBL" id="EPB66494.1"/>
    </source>
</evidence>
<keyword evidence="1" id="KW-0732">Signal</keyword>
<evidence type="ECO:0000313" key="3">
    <source>
        <dbReference type="Proteomes" id="UP000054495"/>
    </source>
</evidence>
<feature type="signal peptide" evidence="1">
    <location>
        <begin position="1"/>
        <end position="20"/>
    </location>
</feature>
<dbReference type="EMBL" id="KE126104">
    <property type="protein sequence ID" value="EPB66494.1"/>
    <property type="molecule type" value="Genomic_DNA"/>
</dbReference>
<organism evidence="2 3">
    <name type="scientific">Ancylostoma ceylanicum</name>
    <dbReference type="NCBI Taxonomy" id="53326"/>
    <lineage>
        <taxon>Eukaryota</taxon>
        <taxon>Metazoa</taxon>
        <taxon>Ecdysozoa</taxon>
        <taxon>Nematoda</taxon>
        <taxon>Chromadorea</taxon>
        <taxon>Rhabditida</taxon>
        <taxon>Rhabditina</taxon>
        <taxon>Rhabditomorpha</taxon>
        <taxon>Strongyloidea</taxon>
        <taxon>Ancylostomatidae</taxon>
        <taxon>Ancylostomatinae</taxon>
        <taxon>Ancylostoma</taxon>
    </lineage>
</organism>
<name>A0A0D6L5K6_9BILA</name>
<proteinExistence type="predicted"/>
<accession>A0A0D6L5K6</accession>
<feature type="chain" id="PRO_5002306732" description="Spondin domain-containing protein" evidence="1">
    <location>
        <begin position="21"/>
        <end position="113"/>
    </location>
</feature>
<sequence>MHSLGTLLLVVSLLLGVASADGVTAYVVDETPSPPFYNPWKPVSEVSSSIPEPCSCLSQSGFYRKINTLIVVRTSLPARSLQAPLRCGVCQQIPLLGRTAAEEIATASSSLIF</sequence>
<dbReference type="AlphaFoldDB" id="A0A0D6L5K6"/>
<protein>
    <recommendedName>
        <fullName evidence="4">Spondin domain-containing protein</fullName>
    </recommendedName>
</protein>
<gene>
    <name evidence="2" type="ORF">ANCCEY_14415</name>
</gene>
<evidence type="ECO:0000256" key="1">
    <source>
        <dbReference type="SAM" id="SignalP"/>
    </source>
</evidence>